<evidence type="ECO:0000256" key="2">
    <source>
        <dbReference type="ARBA" id="ARBA00022723"/>
    </source>
</evidence>
<gene>
    <name evidence="6" type="ORF">ACHAXA_001323</name>
</gene>
<dbReference type="InterPro" id="IPR004910">
    <property type="entry name" value="Yippee/Mis18/Cereblon"/>
</dbReference>
<dbReference type="InterPro" id="IPR034751">
    <property type="entry name" value="Yippee"/>
</dbReference>
<dbReference type="PROSITE" id="PS51792">
    <property type="entry name" value="YIPPEE"/>
    <property type="match status" value="1"/>
</dbReference>
<dbReference type="InterPro" id="IPR039058">
    <property type="entry name" value="Yippee_fam"/>
</dbReference>
<dbReference type="Proteomes" id="UP001530377">
    <property type="component" value="Unassembled WGS sequence"/>
</dbReference>
<evidence type="ECO:0000256" key="1">
    <source>
        <dbReference type="ARBA" id="ARBA00005613"/>
    </source>
</evidence>
<accession>A0ABD3RJV0</accession>
<comment type="similarity">
    <text evidence="1">Belongs to the yippee family.</text>
</comment>
<dbReference type="PANTHER" id="PTHR13848">
    <property type="entry name" value="PROTEIN YIPPEE-LIKE CG15309-RELATED"/>
    <property type="match status" value="1"/>
</dbReference>
<feature type="non-terminal residue" evidence="6">
    <location>
        <position position="1"/>
    </location>
</feature>
<reference evidence="6 7" key="1">
    <citation type="submission" date="2024-10" db="EMBL/GenBank/DDBJ databases">
        <title>Updated reference genomes for cyclostephanoid diatoms.</title>
        <authorList>
            <person name="Roberts W.R."/>
            <person name="Alverson A.J."/>
        </authorList>
    </citation>
    <scope>NUCLEOTIDE SEQUENCE [LARGE SCALE GENOMIC DNA]</scope>
    <source>
        <strain evidence="6 7">AJA228-03</strain>
    </source>
</reference>
<organism evidence="6 7">
    <name type="scientific">Cyclostephanos tholiformis</name>
    <dbReference type="NCBI Taxonomy" id="382380"/>
    <lineage>
        <taxon>Eukaryota</taxon>
        <taxon>Sar</taxon>
        <taxon>Stramenopiles</taxon>
        <taxon>Ochrophyta</taxon>
        <taxon>Bacillariophyta</taxon>
        <taxon>Coscinodiscophyceae</taxon>
        <taxon>Thalassiosirophycidae</taxon>
        <taxon>Stephanodiscales</taxon>
        <taxon>Stephanodiscaceae</taxon>
        <taxon>Cyclostephanos</taxon>
    </lineage>
</organism>
<feature type="region of interest" description="Disordered" evidence="4">
    <location>
        <begin position="136"/>
        <end position="169"/>
    </location>
</feature>
<comment type="caution">
    <text evidence="6">The sequence shown here is derived from an EMBL/GenBank/DDBJ whole genome shotgun (WGS) entry which is preliminary data.</text>
</comment>
<name>A0ABD3RJV0_9STRA</name>
<dbReference type="AlphaFoldDB" id="A0ABD3RJV0"/>
<sequence>THLTSHDDIISKSFHGRRGRAYLLDQCVNVITGPPEERMLMTGLHTVSDISCKRCGTLVGWTYARAHDASQRYKEGKFIIERVNLRLEDGDDAYADIDRPAGEWGDRWWRTRSPSWGSGGGDERSASVGSYGEVLTSSSSSYHHHPSSPRTPVRRGPGDGAAITTAYSPTSPGDIIHEYPICPATILSIISGDLVPSPVVPSPRLAFSAYISLSASMTSAGTSLAFRYLGDAATTCIASLLAAALAAAIPSSSSSSSAAVASTIGTNSTTDAALPQVDVGEDLPWT</sequence>
<keyword evidence="3" id="KW-0862">Zinc</keyword>
<keyword evidence="2" id="KW-0479">Metal-binding</keyword>
<feature type="domain" description="Yippee" evidence="5">
    <location>
        <begin position="1"/>
        <end position="89"/>
    </location>
</feature>
<evidence type="ECO:0000259" key="5">
    <source>
        <dbReference type="PROSITE" id="PS51792"/>
    </source>
</evidence>
<dbReference type="Pfam" id="PF03226">
    <property type="entry name" value="Yippee-Mis18"/>
    <property type="match status" value="1"/>
</dbReference>
<dbReference type="GO" id="GO:0046872">
    <property type="term" value="F:metal ion binding"/>
    <property type="evidence" value="ECO:0007669"/>
    <property type="project" value="UniProtKB-KW"/>
</dbReference>
<dbReference type="EMBL" id="JALLPB020000222">
    <property type="protein sequence ID" value="KAL3812016.1"/>
    <property type="molecule type" value="Genomic_DNA"/>
</dbReference>
<evidence type="ECO:0000256" key="3">
    <source>
        <dbReference type="ARBA" id="ARBA00022833"/>
    </source>
</evidence>
<evidence type="ECO:0000313" key="7">
    <source>
        <dbReference type="Proteomes" id="UP001530377"/>
    </source>
</evidence>
<proteinExistence type="inferred from homology"/>
<protein>
    <recommendedName>
        <fullName evidence="5">Yippee domain-containing protein</fullName>
    </recommendedName>
</protein>
<evidence type="ECO:0000313" key="6">
    <source>
        <dbReference type="EMBL" id="KAL3812016.1"/>
    </source>
</evidence>
<evidence type="ECO:0000256" key="4">
    <source>
        <dbReference type="SAM" id="MobiDB-lite"/>
    </source>
</evidence>
<keyword evidence="7" id="KW-1185">Reference proteome</keyword>